<feature type="region of interest" description="Disordered" evidence="16">
    <location>
        <begin position="1"/>
        <end position="38"/>
    </location>
</feature>
<feature type="binding site" evidence="13">
    <location>
        <position position="168"/>
    </location>
    <ligand>
        <name>heme</name>
        <dbReference type="ChEBI" id="CHEBI:30413"/>
    </ligand>
</feature>
<evidence type="ECO:0000256" key="3">
    <source>
        <dbReference type="ARBA" id="ARBA00012314"/>
    </source>
</evidence>
<evidence type="ECO:0000256" key="2">
    <source>
        <dbReference type="ARBA" id="ARBA00010660"/>
    </source>
</evidence>
<keyword evidence="7 10" id="KW-0560">Oxidoreductase</keyword>
<dbReference type="InterPro" id="IPR011614">
    <property type="entry name" value="Catalase_core"/>
</dbReference>
<dbReference type="InterPro" id="IPR018028">
    <property type="entry name" value="Catalase"/>
</dbReference>
<comment type="function">
    <text evidence="10">Decomposes hydrogen peroxide into water and oxygen; serves to protect cells from the toxic effects of hydrogen peroxide.</text>
</comment>
<dbReference type="GO" id="GO:0006979">
    <property type="term" value="P:response to oxidative stress"/>
    <property type="evidence" value="ECO:0007669"/>
    <property type="project" value="InterPro"/>
</dbReference>
<dbReference type="PROSITE" id="PS00437">
    <property type="entry name" value="CATALASE_1"/>
    <property type="match status" value="1"/>
</dbReference>
<dbReference type="InterPro" id="IPR010582">
    <property type="entry name" value="Catalase_immune_responsive"/>
</dbReference>
<comment type="cofactor">
    <cofactor evidence="1 10 12">
        <name>heme</name>
        <dbReference type="ChEBI" id="CHEBI:30413"/>
    </cofactor>
</comment>
<dbReference type="Gene3D" id="3.40.50.880">
    <property type="match status" value="1"/>
</dbReference>
<comment type="caution">
    <text evidence="18">The sequence shown here is derived from an EMBL/GenBank/DDBJ whole genome shotgun (WGS) entry which is preliminary data.</text>
</comment>
<keyword evidence="8 10" id="KW-0408">Iron</keyword>
<dbReference type="InterPro" id="IPR020835">
    <property type="entry name" value="Catalase_sf"/>
</dbReference>
<dbReference type="FunFam" id="2.40.180.10:FF:000003">
    <property type="entry name" value="Catalase"/>
    <property type="match status" value="1"/>
</dbReference>
<feature type="binding site" evidence="13">
    <location>
        <position position="119"/>
    </location>
    <ligand>
        <name>heme</name>
        <dbReference type="ChEBI" id="CHEBI:30413"/>
    </ligand>
</feature>
<dbReference type="SMART" id="SM01060">
    <property type="entry name" value="Catalase"/>
    <property type="match status" value="1"/>
</dbReference>
<dbReference type="GO" id="GO:0046872">
    <property type="term" value="F:metal ion binding"/>
    <property type="evidence" value="ECO:0007669"/>
    <property type="project" value="UniProtKB-KW"/>
</dbReference>
<keyword evidence="9 10" id="KW-0376">Hydrogen peroxide</keyword>
<dbReference type="SUPFAM" id="SSF52317">
    <property type="entry name" value="Class I glutamine amidotransferase-like"/>
    <property type="match status" value="1"/>
</dbReference>
<evidence type="ECO:0000256" key="11">
    <source>
        <dbReference type="PIRSR" id="PIRSR038927-1"/>
    </source>
</evidence>
<dbReference type="EC" id="1.11.1.6" evidence="3 10"/>
<evidence type="ECO:0000256" key="15">
    <source>
        <dbReference type="RuleBase" id="RU000498"/>
    </source>
</evidence>
<dbReference type="PROSITE" id="PS51402">
    <property type="entry name" value="CATALASE_3"/>
    <property type="match status" value="1"/>
</dbReference>
<evidence type="ECO:0000256" key="8">
    <source>
        <dbReference type="ARBA" id="ARBA00023004"/>
    </source>
</evidence>
<dbReference type="Pfam" id="PF06628">
    <property type="entry name" value="Catalase-rel"/>
    <property type="match status" value="1"/>
</dbReference>
<dbReference type="SUPFAM" id="SSF56634">
    <property type="entry name" value="Heme-dependent catalase-like"/>
    <property type="match status" value="1"/>
</dbReference>
<feature type="binding site" evidence="13">
    <location>
        <position position="79"/>
    </location>
    <ligand>
        <name>heme</name>
        <dbReference type="ChEBI" id="CHEBI:30413"/>
    </ligand>
</feature>
<dbReference type="PANTHER" id="PTHR42821">
    <property type="entry name" value="CATALASE"/>
    <property type="match status" value="1"/>
</dbReference>
<feature type="domain" description="Catalase core" evidence="17">
    <location>
        <begin position="35"/>
        <end position="423"/>
    </location>
</feature>
<evidence type="ECO:0000256" key="13">
    <source>
        <dbReference type="PIRSR" id="PIRSR038927-3"/>
    </source>
</evidence>
<dbReference type="Pfam" id="PF18011">
    <property type="entry name" value="Catalase_C"/>
    <property type="match status" value="1"/>
</dbReference>
<dbReference type="GO" id="GO:0004096">
    <property type="term" value="F:catalase activity"/>
    <property type="evidence" value="ECO:0007669"/>
    <property type="project" value="UniProtKB-UniRule"/>
</dbReference>
<dbReference type="InterPro" id="IPR024712">
    <property type="entry name" value="Catalase_clade2"/>
</dbReference>
<dbReference type="Gene3D" id="2.40.180.10">
    <property type="entry name" value="Catalase core domain"/>
    <property type="match status" value="1"/>
</dbReference>
<dbReference type="RefSeq" id="WP_095512675.1">
    <property type="nucleotide sequence ID" value="NZ_MQWD01000010.1"/>
</dbReference>
<dbReference type="GO" id="GO:0005829">
    <property type="term" value="C:cytosol"/>
    <property type="evidence" value="ECO:0007669"/>
    <property type="project" value="TreeGrafter"/>
</dbReference>
<accession>A0A271IST0</accession>
<dbReference type="Proteomes" id="UP000216339">
    <property type="component" value="Unassembled WGS sequence"/>
</dbReference>
<dbReference type="InterPro" id="IPR002226">
    <property type="entry name" value="Catalase_haem_BS"/>
</dbReference>
<dbReference type="InterPro" id="IPR024708">
    <property type="entry name" value="Catalase_AS"/>
</dbReference>
<evidence type="ECO:0000313" key="19">
    <source>
        <dbReference type="Proteomes" id="UP000216339"/>
    </source>
</evidence>
<dbReference type="PRINTS" id="PR00067">
    <property type="entry name" value="CATALASE"/>
</dbReference>
<evidence type="ECO:0000256" key="1">
    <source>
        <dbReference type="ARBA" id="ARBA00001971"/>
    </source>
</evidence>
<gene>
    <name evidence="18" type="ORF">BSZ37_21285</name>
</gene>
<evidence type="ECO:0000256" key="9">
    <source>
        <dbReference type="ARBA" id="ARBA00023324"/>
    </source>
</evidence>
<evidence type="ECO:0000256" key="16">
    <source>
        <dbReference type="SAM" id="MobiDB-lite"/>
    </source>
</evidence>
<reference evidence="18 19" key="1">
    <citation type="submission" date="2016-11" db="EMBL/GenBank/DDBJ databases">
        <title>Study of marine rhodopsin-containing bacteria.</title>
        <authorList>
            <person name="Yoshizawa S."/>
            <person name="Kumagai Y."/>
            <person name="Kogure K."/>
        </authorList>
    </citation>
    <scope>NUCLEOTIDE SEQUENCE [LARGE SCALE GENOMIC DNA]</scope>
    <source>
        <strain evidence="18 19">SAORIC-28</strain>
    </source>
</reference>
<evidence type="ECO:0000256" key="14">
    <source>
        <dbReference type="PIRSR" id="PIRSR038927-4"/>
    </source>
</evidence>
<dbReference type="GO" id="GO:0042744">
    <property type="term" value="P:hydrogen peroxide catabolic process"/>
    <property type="evidence" value="ECO:0007669"/>
    <property type="project" value="UniProtKB-UniRule"/>
</dbReference>
<dbReference type="Pfam" id="PF00199">
    <property type="entry name" value="Catalase"/>
    <property type="match status" value="1"/>
</dbReference>
<keyword evidence="6 10" id="KW-0479">Metal-binding</keyword>
<evidence type="ECO:0000259" key="17">
    <source>
        <dbReference type="SMART" id="SM01060"/>
    </source>
</evidence>
<dbReference type="CDD" id="cd03132">
    <property type="entry name" value="GATase1_catalase"/>
    <property type="match status" value="1"/>
</dbReference>
<feature type="active site" evidence="11">
    <location>
        <position position="155"/>
    </location>
</feature>
<keyword evidence="5 10" id="KW-0349">Heme</keyword>
<keyword evidence="19" id="KW-1185">Reference proteome</keyword>
<feature type="active site" evidence="11">
    <location>
        <position position="82"/>
    </location>
</feature>
<feature type="binding site" evidence="13">
    <location>
        <position position="365"/>
    </location>
    <ligand>
        <name>heme</name>
        <dbReference type="ChEBI" id="CHEBI:30413"/>
    </ligand>
</feature>
<comment type="similarity">
    <text evidence="2">Belongs to the catalase family. HPII subfamily.</text>
</comment>
<dbReference type="InterPro" id="IPR043156">
    <property type="entry name" value="Catalase_clade2_helical"/>
</dbReference>
<evidence type="ECO:0000256" key="6">
    <source>
        <dbReference type="ARBA" id="ARBA00022723"/>
    </source>
</evidence>
<sequence length="710" mass="79531">MSDPQRLTDDHGPDEAAKDRQLEPYREDADGEYLTTNTGLRVHDTDNSLTAGERGPTLLEDFHLREKMTHFDHERVPERVVHARGSAAHGTFQVYEPLTDLTKAKVFQDPSQKTPVFVRFSTVVGFRGSADTVRDVRGWATKFYTEDGNWDLVGNNMPVFFIQDGIKFPDLVHAIKPEPHSETPQASAAHDNFWDFISLMPESAHMIMWVLSDRALPRSYAMMEGFGVHTFRLVNAEGKARFVKFHWRPVLGTHSLVWDETQKIAGKNPDFNRMDLWDRIEDGDYPEFELGLQVVEEEDEHKFDFDLLDPTKIIPEAEVPVRIVGKMTLNRNPDNFFAETEQVAFHPGHVVPGIDFTNDPLLQGRLFSYIDTQINRFSSANFNELPINRPVAAVHNNQRDGFMRQTVNRGPVNYSPNSRGNGCPMTASAEEGGYVHYAERVEGHKVRERSESFKDHFSQATMFWHSITDDEQDRLVAAAQFELGKVKTKAIRERMVAEFFNRINHDLAVRVAEGIGVEPPAEFAGTETDKRAPEVSTVKRGRYDTIRTRTVAIVLADGFDHEQFMAVKETLMEGGAKPKVVAHRQGTFTSAGGETVEADESYLTAASVLFDAFYVPGGAASVEALKSHGDALHVVHEGFRHGKPIGATGEGVELLRAALLPALDLSDGGMTVDKGVVTARDDLGGFSEAFREAIAQWRHFGRDRKDQAPA</sequence>
<dbReference type="AlphaFoldDB" id="A0A271IST0"/>
<dbReference type="GO" id="GO:0020037">
    <property type="term" value="F:heme binding"/>
    <property type="evidence" value="ECO:0007669"/>
    <property type="project" value="UniProtKB-UniRule"/>
</dbReference>
<evidence type="ECO:0000256" key="7">
    <source>
        <dbReference type="ARBA" id="ARBA00023002"/>
    </source>
</evidence>
<evidence type="ECO:0000256" key="10">
    <source>
        <dbReference type="PIRNR" id="PIRNR038927"/>
    </source>
</evidence>
<name>A0A271IST0_9BACT</name>
<evidence type="ECO:0000256" key="12">
    <source>
        <dbReference type="PIRSR" id="PIRSR038927-2"/>
    </source>
</evidence>
<dbReference type="InterPro" id="IPR041399">
    <property type="entry name" value="Catalase_large_C"/>
</dbReference>
<protein>
    <recommendedName>
        <fullName evidence="3 10">Catalase</fullName>
        <ecNumber evidence="3 10">1.11.1.6</ecNumber>
    </recommendedName>
</protein>
<keyword evidence="4 10" id="KW-0575">Peroxidase</keyword>
<comment type="catalytic activity">
    <reaction evidence="10 15">
        <text>2 H2O2 = O2 + 2 H2O</text>
        <dbReference type="Rhea" id="RHEA:20309"/>
        <dbReference type="ChEBI" id="CHEBI:15377"/>
        <dbReference type="ChEBI" id="CHEBI:15379"/>
        <dbReference type="ChEBI" id="CHEBI:16240"/>
        <dbReference type="EC" id="1.11.1.6"/>
    </reaction>
</comment>
<evidence type="ECO:0000313" key="18">
    <source>
        <dbReference type="EMBL" id="PAP74197.1"/>
    </source>
</evidence>
<dbReference type="PROSITE" id="PS00438">
    <property type="entry name" value="CATALASE_2"/>
    <property type="match status" value="1"/>
</dbReference>
<feature type="binding site" evidence="13">
    <location>
        <position position="376"/>
    </location>
    <ligand>
        <name>heme</name>
        <dbReference type="ChEBI" id="CHEBI:30413"/>
    </ligand>
</feature>
<evidence type="ECO:0000256" key="4">
    <source>
        <dbReference type="ARBA" id="ARBA00022559"/>
    </source>
</evidence>
<feature type="cross-link" description="3'-histidyl-3-tyrosine (His-Tyr)" evidence="14">
    <location>
        <begin position="346"/>
        <end position="369"/>
    </location>
</feature>
<dbReference type="InterPro" id="IPR029062">
    <property type="entry name" value="Class_I_gatase-like"/>
</dbReference>
<dbReference type="Gene3D" id="1.20.1370.20">
    <property type="match status" value="1"/>
</dbReference>
<dbReference type="EMBL" id="MQWD01000010">
    <property type="protein sequence ID" value="PAP74197.1"/>
    <property type="molecule type" value="Genomic_DNA"/>
</dbReference>
<proteinExistence type="inferred from homology"/>
<dbReference type="OrthoDB" id="9760293at2"/>
<feature type="compositionally biased region" description="Basic and acidic residues" evidence="16">
    <location>
        <begin position="1"/>
        <end position="28"/>
    </location>
</feature>
<evidence type="ECO:0000256" key="5">
    <source>
        <dbReference type="ARBA" id="ARBA00022617"/>
    </source>
</evidence>
<dbReference type="PIRSF" id="PIRSF038927">
    <property type="entry name" value="Catalase_clade2"/>
    <property type="match status" value="1"/>
</dbReference>
<dbReference type="PANTHER" id="PTHR42821:SF1">
    <property type="entry name" value="CATALASE-B"/>
    <property type="match status" value="1"/>
</dbReference>
<feature type="binding site" description="axial binding residue" evidence="12">
    <location>
        <position position="369"/>
    </location>
    <ligand>
        <name>heme</name>
        <dbReference type="ChEBI" id="CHEBI:30413"/>
    </ligand>
    <ligandPart>
        <name>Fe</name>
        <dbReference type="ChEBI" id="CHEBI:18248"/>
    </ligandPart>
</feature>
<organism evidence="18 19">
    <name type="scientific">Rubrivirga marina</name>
    <dbReference type="NCBI Taxonomy" id="1196024"/>
    <lineage>
        <taxon>Bacteria</taxon>
        <taxon>Pseudomonadati</taxon>
        <taxon>Rhodothermota</taxon>
        <taxon>Rhodothermia</taxon>
        <taxon>Rhodothermales</taxon>
        <taxon>Rubricoccaceae</taxon>
        <taxon>Rubrivirga</taxon>
    </lineage>
</organism>